<dbReference type="InterPro" id="IPR006076">
    <property type="entry name" value="FAD-dep_OxRdtase"/>
</dbReference>
<dbReference type="Proteomes" id="UP000748308">
    <property type="component" value="Unassembled WGS sequence"/>
</dbReference>
<dbReference type="PANTHER" id="PTHR43104:SF2">
    <property type="entry name" value="L-2-HYDROXYGLUTARATE DEHYDROGENASE, MITOCHONDRIAL"/>
    <property type="match status" value="1"/>
</dbReference>
<reference evidence="7" key="1">
    <citation type="submission" date="2019-03" db="EMBL/GenBank/DDBJ databases">
        <title>Lake Tanganyika Metagenome-Assembled Genomes (MAGs).</title>
        <authorList>
            <person name="Tran P."/>
        </authorList>
    </citation>
    <scope>NUCLEOTIDE SEQUENCE</scope>
    <source>
        <strain evidence="7">M_DeepCast_400m_m2_100</strain>
    </source>
</reference>
<dbReference type="Pfam" id="PF01266">
    <property type="entry name" value="DAO"/>
    <property type="match status" value="1"/>
</dbReference>
<dbReference type="EC" id="1.1.3.-" evidence="7"/>
<proteinExistence type="inferred from homology"/>
<dbReference type="PANTHER" id="PTHR43104">
    <property type="entry name" value="L-2-HYDROXYGLUTARATE DEHYDROGENASE, MITOCHONDRIAL"/>
    <property type="match status" value="1"/>
</dbReference>
<evidence type="ECO:0000259" key="6">
    <source>
        <dbReference type="Pfam" id="PF01266"/>
    </source>
</evidence>
<dbReference type="SUPFAM" id="SSF51905">
    <property type="entry name" value="FAD/NAD(P)-binding domain"/>
    <property type="match status" value="1"/>
</dbReference>
<accession>A0A938BM54</accession>
<dbReference type="InterPro" id="IPR036188">
    <property type="entry name" value="FAD/NAD-bd_sf"/>
</dbReference>
<dbReference type="AlphaFoldDB" id="A0A938BM54"/>
<dbReference type="NCBIfam" id="NF008726">
    <property type="entry name" value="PRK11728.1"/>
    <property type="match status" value="1"/>
</dbReference>
<dbReference type="Gene3D" id="3.30.9.10">
    <property type="entry name" value="D-Amino Acid Oxidase, subunit A, domain 2"/>
    <property type="match status" value="1"/>
</dbReference>
<organism evidence="7 8">
    <name type="scientific">Eiseniibacteriota bacterium</name>
    <dbReference type="NCBI Taxonomy" id="2212470"/>
    <lineage>
        <taxon>Bacteria</taxon>
        <taxon>Candidatus Eiseniibacteriota</taxon>
    </lineage>
</organism>
<evidence type="ECO:0000256" key="4">
    <source>
        <dbReference type="ARBA" id="ARBA00023002"/>
    </source>
</evidence>
<evidence type="ECO:0000256" key="1">
    <source>
        <dbReference type="ARBA" id="ARBA00001974"/>
    </source>
</evidence>
<name>A0A938BM54_UNCEI</name>
<dbReference type="GO" id="GO:0047545">
    <property type="term" value="F:(S)-2-hydroxyglutarate dehydrogenase activity"/>
    <property type="evidence" value="ECO:0007669"/>
    <property type="project" value="TreeGrafter"/>
</dbReference>
<dbReference type="EMBL" id="VGIY01000167">
    <property type="protein sequence ID" value="MBM3317684.1"/>
    <property type="molecule type" value="Genomic_DNA"/>
</dbReference>
<gene>
    <name evidence="7" type="primary">lhgO</name>
    <name evidence="7" type="ORF">FJY75_07510</name>
</gene>
<keyword evidence="4 7" id="KW-0560">Oxidoreductase</keyword>
<sequence>METAHPFAMSLEADIVVVGGGIVGVATTAALAGALEGDADAEAGRAHASAAGPGMAAPRGSAGTGRVLLLEAEERLAAHQTGHNSGVVHSGLYYRPGSLKARTCAAGREALVRFCAVHGIPLERCGKVVVATRERELPALDELERRGRANGLRGLRRLLPAEIRAREPHAAGIAGLLVEETGVVDYGAVTARLAELARARGATILLGARLLRARREASGLSLETASGRVRCRLLVNCAGLQADRVARMCGVDPGLRIVPFRGEYYALVPGRRDLVRHLIYPVPDPALPFLGVHFTRRIDGRVEAGPNAVLALKREGYAKSSFAAADAWETLAYAGFRRLAARFWRSGLGEWRRSQCKRGFAAALQRLVPEVRPGDLVPAHAGVRAQAVSPAGELIDDFRIVESGGMIHVLNAPSPAATAALDIGARIADLARRRLAG</sequence>
<dbReference type="GO" id="GO:0005737">
    <property type="term" value="C:cytoplasm"/>
    <property type="evidence" value="ECO:0007669"/>
    <property type="project" value="TreeGrafter"/>
</dbReference>
<comment type="similarity">
    <text evidence="5">Belongs to the L2HGDH family.</text>
</comment>
<evidence type="ECO:0000313" key="7">
    <source>
        <dbReference type="EMBL" id="MBM3317684.1"/>
    </source>
</evidence>
<evidence type="ECO:0000256" key="5">
    <source>
        <dbReference type="ARBA" id="ARBA00037941"/>
    </source>
</evidence>
<dbReference type="Gene3D" id="3.50.50.60">
    <property type="entry name" value="FAD/NAD(P)-binding domain"/>
    <property type="match status" value="1"/>
</dbReference>
<evidence type="ECO:0000256" key="2">
    <source>
        <dbReference type="ARBA" id="ARBA00022630"/>
    </source>
</evidence>
<comment type="caution">
    <text evidence="7">The sequence shown here is derived from an EMBL/GenBank/DDBJ whole genome shotgun (WGS) entry which is preliminary data.</text>
</comment>
<protein>
    <submittedName>
        <fullName evidence="7">L-2-hydroxyglutarate oxidase</fullName>
        <ecNumber evidence="7">1.1.3.-</ecNumber>
    </submittedName>
</protein>
<feature type="domain" description="FAD dependent oxidoreductase" evidence="6">
    <location>
        <begin position="14"/>
        <end position="430"/>
    </location>
</feature>
<keyword evidence="2" id="KW-0285">Flavoprotein</keyword>
<comment type="cofactor">
    <cofactor evidence="1">
        <name>FAD</name>
        <dbReference type="ChEBI" id="CHEBI:57692"/>
    </cofactor>
</comment>
<evidence type="ECO:0000313" key="8">
    <source>
        <dbReference type="Proteomes" id="UP000748308"/>
    </source>
</evidence>
<keyword evidence="3" id="KW-0274">FAD</keyword>
<evidence type="ECO:0000256" key="3">
    <source>
        <dbReference type="ARBA" id="ARBA00022827"/>
    </source>
</evidence>